<dbReference type="EMBL" id="BAABKY010000001">
    <property type="protein sequence ID" value="GAA5070154.1"/>
    <property type="molecule type" value="Genomic_DNA"/>
</dbReference>
<comment type="caution">
    <text evidence="1">The sequence shown here is derived from an EMBL/GenBank/DDBJ whole genome shotgun (WGS) entry which is preliminary data.</text>
</comment>
<proteinExistence type="predicted"/>
<name>A0ABP9L5K6_9GAMM</name>
<sequence length="77" mass="8138">MEFIVELDGPATDLGRIDETLRTVDPAALVDEDAGRLRIAGAFDARTLVVLLLLSGQRVEPAQVRQLPSVCCGGCSG</sequence>
<reference evidence="2" key="1">
    <citation type="journal article" date="2019" name="Int. J. Syst. Evol. Microbiol.">
        <title>The Global Catalogue of Microorganisms (GCM) 10K type strain sequencing project: providing services to taxonomists for standard genome sequencing and annotation.</title>
        <authorList>
            <consortium name="The Broad Institute Genomics Platform"/>
            <consortium name="The Broad Institute Genome Sequencing Center for Infectious Disease"/>
            <person name="Wu L."/>
            <person name="Ma J."/>
        </authorList>
    </citation>
    <scope>NUCLEOTIDE SEQUENCE [LARGE SCALE GENOMIC DNA]</scope>
    <source>
        <strain evidence="2">JCM 19212</strain>
    </source>
</reference>
<organism evidence="1 2">
    <name type="scientific">Lysobacter panacisoli</name>
    <dbReference type="NCBI Taxonomy" id="1255263"/>
    <lineage>
        <taxon>Bacteria</taxon>
        <taxon>Pseudomonadati</taxon>
        <taxon>Pseudomonadota</taxon>
        <taxon>Gammaproteobacteria</taxon>
        <taxon>Lysobacterales</taxon>
        <taxon>Lysobacteraceae</taxon>
        <taxon>Lysobacter</taxon>
    </lineage>
</organism>
<gene>
    <name evidence="1" type="ORF">GCM10025759_07850</name>
</gene>
<evidence type="ECO:0000313" key="2">
    <source>
        <dbReference type="Proteomes" id="UP001501083"/>
    </source>
</evidence>
<accession>A0ABP9L5K6</accession>
<evidence type="ECO:0000313" key="1">
    <source>
        <dbReference type="EMBL" id="GAA5070154.1"/>
    </source>
</evidence>
<keyword evidence="2" id="KW-1185">Reference proteome</keyword>
<dbReference type="Proteomes" id="UP001501083">
    <property type="component" value="Unassembled WGS sequence"/>
</dbReference>
<dbReference type="RefSeq" id="WP_158982710.1">
    <property type="nucleotide sequence ID" value="NZ_BAABKY010000001.1"/>
</dbReference>
<protein>
    <submittedName>
        <fullName evidence="1">Uncharacterized protein</fullName>
    </submittedName>
</protein>